<proteinExistence type="predicted"/>
<gene>
    <name evidence="1" type="ORF">VP01_6348g1</name>
</gene>
<dbReference type="VEuPathDB" id="FungiDB:VP01_6348g1"/>
<sequence>MSWPCFLNLLHLIETYPIFYSQSQTVLKLKNIFQVIGYKTINLTLQESSKRRLLVFWMGKQSHLVISLPLMAITTLIERGGQVYSISLTLVCDVNKKFKSYLASYPGSCHDSY</sequence>
<reference evidence="1 2" key="1">
    <citation type="submission" date="2015-08" db="EMBL/GenBank/DDBJ databases">
        <title>Next Generation Sequencing and Analysis of the Genome of Puccinia sorghi L Schw, the Causal Agent of Maize Common Rust.</title>
        <authorList>
            <person name="Rochi L."/>
            <person name="Burguener G."/>
            <person name="Darino M."/>
            <person name="Turjanski A."/>
            <person name="Kreff E."/>
            <person name="Dieguez M.J."/>
            <person name="Sacco F."/>
        </authorList>
    </citation>
    <scope>NUCLEOTIDE SEQUENCE [LARGE SCALE GENOMIC DNA]</scope>
    <source>
        <strain evidence="1 2">RO10H11247</strain>
    </source>
</reference>
<organism evidence="1 2">
    <name type="scientific">Puccinia sorghi</name>
    <dbReference type="NCBI Taxonomy" id="27349"/>
    <lineage>
        <taxon>Eukaryota</taxon>
        <taxon>Fungi</taxon>
        <taxon>Dikarya</taxon>
        <taxon>Basidiomycota</taxon>
        <taxon>Pucciniomycotina</taxon>
        <taxon>Pucciniomycetes</taxon>
        <taxon>Pucciniales</taxon>
        <taxon>Pucciniaceae</taxon>
        <taxon>Puccinia</taxon>
    </lineage>
</organism>
<dbReference type="AlphaFoldDB" id="A0A0L6UI82"/>
<comment type="caution">
    <text evidence="1">The sequence shown here is derived from an EMBL/GenBank/DDBJ whole genome shotgun (WGS) entry which is preliminary data.</text>
</comment>
<dbReference type="Proteomes" id="UP000037035">
    <property type="component" value="Unassembled WGS sequence"/>
</dbReference>
<evidence type="ECO:0000313" key="2">
    <source>
        <dbReference type="Proteomes" id="UP000037035"/>
    </source>
</evidence>
<evidence type="ECO:0000313" key="1">
    <source>
        <dbReference type="EMBL" id="KNZ47510.1"/>
    </source>
</evidence>
<dbReference type="EMBL" id="LAVV01011661">
    <property type="protein sequence ID" value="KNZ47510.1"/>
    <property type="molecule type" value="Genomic_DNA"/>
</dbReference>
<dbReference type="OrthoDB" id="3246760at2759"/>
<protein>
    <submittedName>
        <fullName evidence="1">Uncharacterized protein</fullName>
    </submittedName>
</protein>
<keyword evidence="2" id="KW-1185">Reference proteome</keyword>
<feature type="non-terminal residue" evidence="1">
    <location>
        <position position="113"/>
    </location>
</feature>
<name>A0A0L6UI82_9BASI</name>
<accession>A0A0L6UI82</accession>